<reference evidence="10" key="1">
    <citation type="submission" date="2020-03" db="EMBL/GenBank/DDBJ databases">
        <title>Site-based positive gene gene selection in Geosmithia morbida across the United States reveals a broad range of putative effectors and factors for local host and environmental adapation.</title>
        <authorList>
            <person name="Onufrak A."/>
            <person name="Murdoch R.W."/>
            <person name="Gazis R."/>
            <person name="Huff M."/>
            <person name="Staton M."/>
            <person name="Klingeman W."/>
            <person name="Hadziabdic D."/>
        </authorList>
    </citation>
    <scope>NUCLEOTIDE SEQUENCE</scope>
    <source>
        <strain evidence="10">1262</strain>
    </source>
</reference>
<dbReference type="CDD" id="cd00776">
    <property type="entry name" value="AsxRS_core"/>
    <property type="match status" value="1"/>
</dbReference>
<dbReference type="GO" id="GO:0005739">
    <property type="term" value="C:mitochondrion"/>
    <property type="evidence" value="ECO:0007669"/>
    <property type="project" value="TreeGrafter"/>
</dbReference>
<dbReference type="GeneID" id="55967601"/>
<dbReference type="SUPFAM" id="SSF55681">
    <property type="entry name" value="Class II aaRS and biotin synthetases"/>
    <property type="match status" value="1"/>
</dbReference>
<name>A0A9P5D7V2_9HYPO</name>
<keyword evidence="3" id="KW-0436">Ligase</keyword>
<dbReference type="Gene3D" id="2.40.50.140">
    <property type="entry name" value="Nucleic acid-binding proteins"/>
    <property type="match status" value="1"/>
</dbReference>
<dbReference type="InterPro" id="IPR004522">
    <property type="entry name" value="Asn-tRNA-ligase"/>
</dbReference>
<proteinExistence type="inferred from homology"/>
<evidence type="ECO:0000256" key="3">
    <source>
        <dbReference type="ARBA" id="ARBA00022598"/>
    </source>
</evidence>
<evidence type="ECO:0000256" key="4">
    <source>
        <dbReference type="ARBA" id="ARBA00022741"/>
    </source>
</evidence>
<organism evidence="10 11">
    <name type="scientific">Geosmithia morbida</name>
    <dbReference type="NCBI Taxonomy" id="1094350"/>
    <lineage>
        <taxon>Eukaryota</taxon>
        <taxon>Fungi</taxon>
        <taxon>Dikarya</taxon>
        <taxon>Ascomycota</taxon>
        <taxon>Pezizomycotina</taxon>
        <taxon>Sordariomycetes</taxon>
        <taxon>Hypocreomycetidae</taxon>
        <taxon>Hypocreales</taxon>
        <taxon>Bionectriaceae</taxon>
        <taxon>Geosmithia</taxon>
    </lineage>
</organism>
<accession>A0A9P5D7V2</accession>
<dbReference type="GO" id="GO:0003676">
    <property type="term" value="F:nucleic acid binding"/>
    <property type="evidence" value="ECO:0007669"/>
    <property type="project" value="InterPro"/>
</dbReference>
<keyword evidence="5" id="KW-0067">ATP-binding</keyword>
<dbReference type="EMBL" id="JAANYQ010000002">
    <property type="protein sequence ID" value="KAF4126125.1"/>
    <property type="molecule type" value="Genomic_DNA"/>
</dbReference>
<evidence type="ECO:0000256" key="8">
    <source>
        <dbReference type="SAM" id="MobiDB-lite"/>
    </source>
</evidence>
<evidence type="ECO:0000256" key="7">
    <source>
        <dbReference type="ARBA" id="ARBA00023146"/>
    </source>
</evidence>
<dbReference type="Pfam" id="PF00152">
    <property type="entry name" value="tRNA-synt_2"/>
    <property type="match status" value="1"/>
</dbReference>
<dbReference type="GO" id="GO:0005524">
    <property type="term" value="F:ATP binding"/>
    <property type="evidence" value="ECO:0007669"/>
    <property type="project" value="UniProtKB-KW"/>
</dbReference>
<dbReference type="PANTHER" id="PTHR22594:SF34">
    <property type="entry name" value="ASPARAGINE--TRNA LIGASE, MITOCHONDRIAL-RELATED"/>
    <property type="match status" value="1"/>
</dbReference>
<dbReference type="PANTHER" id="PTHR22594">
    <property type="entry name" value="ASPARTYL/LYSYL-TRNA SYNTHETASE"/>
    <property type="match status" value="1"/>
</dbReference>
<dbReference type="GO" id="GO:0004816">
    <property type="term" value="F:asparagine-tRNA ligase activity"/>
    <property type="evidence" value="ECO:0007669"/>
    <property type="project" value="UniProtKB-EC"/>
</dbReference>
<dbReference type="AlphaFoldDB" id="A0A9P5D7V2"/>
<feature type="compositionally biased region" description="Low complexity" evidence="8">
    <location>
        <begin position="115"/>
        <end position="130"/>
    </location>
</feature>
<dbReference type="OrthoDB" id="43906at2759"/>
<evidence type="ECO:0000259" key="9">
    <source>
        <dbReference type="PROSITE" id="PS50862"/>
    </source>
</evidence>
<evidence type="ECO:0000256" key="1">
    <source>
        <dbReference type="ARBA" id="ARBA00008226"/>
    </source>
</evidence>
<dbReference type="GO" id="GO:0006421">
    <property type="term" value="P:asparaginyl-tRNA aminoacylation"/>
    <property type="evidence" value="ECO:0007669"/>
    <property type="project" value="InterPro"/>
</dbReference>
<evidence type="ECO:0000256" key="2">
    <source>
        <dbReference type="ARBA" id="ARBA00012816"/>
    </source>
</evidence>
<dbReference type="SUPFAM" id="SSF50249">
    <property type="entry name" value="Nucleic acid-binding proteins"/>
    <property type="match status" value="1"/>
</dbReference>
<dbReference type="InterPro" id="IPR045864">
    <property type="entry name" value="aa-tRNA-synth_II/BPL/LPL"/>
</dbReference>
<keyword evidence="7" id="KW-0030">Aminoacyl-tRNA synthetase</keyword>
<evidence type="ECO:0000256" key="6">
    <source>
        <dbReference type="ARBA" id="ARBA00022917"/>
    </source>
</evidence>
<dbReference type="RefSeq" id="XP_035324777.1">
    <property type="nucleotide sequence ID" value="XM_035463353.1"/>
</dbReference>
<dbReference type="Proteomes" id="UP000749293">
    <property type="component" value="Unassembled WGS sequence"/>
</dbReference>
<dbReference type="InterPro" id="IPR006195">
    <property type="entry name" value="aa-tRNA-synth_II"/>
</dbReference>
<dbReference type="NCBIfam" id="TIGR00457">
    <property type="entry name" value="asnS"/>
    <property type="match status" value="1"/>
</dbReference>
<dbReference type="InterPro" id="IPR004365">
    <property type="entry name" value="NA-bd_OB_tRNA"/>
</dbReference>
<dbReference type="InterPro" id="IPR002312">
    <property type="entry name" value="Asp/Asn-tRNA-synth_IIb"/>
</dbReference>
<keyword evidence="6" id="KW-0648">Protein biosynthesis</keyword>
<dbReference type="InterPro" id="IPR012340">
    <property type="entry name" value="NA-bd_OB-fold"/>
</dbReference>
<dbReference type="Pfam" id="PF01336">
    <property type="entry name" value="tRNA_anti-codon"/>
    <property type="match status" value="1"/>
</dbReference>
<dbReference type="CDD" id="cd04318">
    <property type="entry name" value="EcAsnRS_like_N"/>
    <property type="match status" value="1"/>
</dbReference>
<keyword evidence="4" id="KW-0547">Nucleotide-binding</keyword>
<evidence type="ECO:0000313" key="11">
    <source>
        <dbReference type="Proteomes" id="UP000749293"/>
    </source>
</evidence>
<evidence type="ECO:0000313" key="10">
    <source>
        <dbReference type="EMBL" id="KAF4126125.1"/>
    </source>
</evidence>
<comment type="similarity">
    <text evidence="1">Belongs to the class-II aminoacyl-tRNA synthetase family.</text>
</comment>
<gene>
    <name evidence="10" type="ORF">GMORB2_1371</name>
</gene>
<dbReference type="EC" id="6.1.1.22" evidence="2"/>
<feature type="region of interest" description="Disordered" evidence="8">
    <location>
        <begin position="103"/>
        <end position="131"/>
    </location>
</feature>
<comment type="caution">
    <text evidence="10">The sequence shown here is derived from an EMBL/GenBank/DDBJ whole genome shotgun (WGS) entry which is preliminary data.</text>
</comment>
<dbReference type="InterPro" id="IPR004364">
    <property type="entry name" value="Aa-tRNA-synt_II"/>
</dbReference>
<dbReference type="PROSITE" id="PS50862">
    <property type="entry name" value="AA_TRNA_LIGASE_II"/>
    <property type="match status" value="1"/>
</dbReference>
<evidence type="ECO:0000256" key="5">
    <source>
        <dbReference type="ARBA" id="ARBA00022840"/>
    </source>
</evidence>
<dbReference type="Gene3D" id="3.30.930.10">
    <property type="entry name" value="Bira Bifunctional Protein, Domain 2"/>
    <property type="match status" value="1"/>
</dbReference>
<protein>
    <recommendedName>
        <fullName evidence="2">asparagine--tRNA ligase</fullName>
        <ecNumber evidence="2">6.1.1.22</ecNumber>
    </recommendedName>
</protein>
<sequence>MSRYRLLASLSLPRRYYAVRAAQGGPAVATVSDLVSLRPQDGDDAGLQVQVDGWVRNIRKSSAVRFVDVTDGSTSVPMQAVIRKDLAKDMQFGAAVRLKGRWKCREPQRSTEQTSDAARSPPPAASTKPAELQVDEAEILGPSTASKKYATPESLRSIPHLRMRTPLNSTMLRLRSDTLSVLNQFFAESKFQQTHPPIITSSDCEGAGETFRVEGGTSKDPFSETEQYLTVSSQLHLEAFAQAIGNVWTLSPTFRAERSDTSRHLSEFYMLEAEMGFVEDMDEVMDFIQQMLKSVAGGLSERSAWKELDSFRLHPRDPAERRAVEDLDDRGRLEKRWNGLLTPERWPRITYTEAIDMLQEKADLFGFAPTWGKPLQSEHEKYLAETVGSDSSGNAHMPVFVTHYPRAIKAFYMRQAAENPSQGSVFDCFDLIVPDLGELAGGSMREHRLDALTANMDAVLGPKSGSHAALDWYVDLRRWGSPPHGGFGIGFDRLLSYLTGVKSIRDIVAFPRLYGHIHC</sequence>
<feature type="domain" description="Aminoacyl-transfer RNA synthetases class-II family profile" evidence="9">
    <location>
        <begin position="172"/>
        <end position="511"/>
    </location>
</feature>
<keyword evidence="11" id="KW-1185">Reference proteome</keyword>
<dbReference type="PRINTS" id="PR01042">
    <property type="entry name" value="TRNASYNTHASP"/>
</dbReference>